<reference evidence="1 2" key="1">
    <citation type="journal article" date="2024" name="Chem. Sci.">
        <title>Discovery of megapolipeptins by genome mining of a Burkholderiales bacteria collection.</title>
        <authorList>
            <person name="Paulo B.S."/>
            <person name="Recchia M.J.J."/>
            <person name="Lee S."/>
            <person name="Fergusson C.H."/>
            <person name="Romanowski S.B."/>
            <person name="Hernandez A."/>
            <person name="Krull N."/>
            <person name="Liu D.Y."/>
            <person name="Cavanagh H."/>
            <person name="Bos A."/>
            <person name="Gray C.A."/>
            <person name="Murphy B.T."/>
            <person name="Linington R.G."/>
            <person name="Eustaquio A.S."/>
        </authorList>
    </citation>
    <scope>NUCLEOTIDE SEQUENCE [LARGE SCALE GENOMIC DNA]</scope>
    <source>
        <strain evidence="1 2">RL17-350-BIC-A</strain>
    </source>
</reference>
<accession>A0ABW9B6X5</accession>
<protein>
    <submittedName>
        <fullName evidence="1">Uncharacterized protein</fullName>
    </submittedName>
</protein>
<comment type="caution">
    <text evidence="1">The sequence shown here is derived from an EMBL/GenBank/DDBJ whole genome shotgun (WGS) entry which is preliminary data.</text>
</comment>
<name>A0ABW9B6X5_9BURK</name>
<keyword evidence="2" id="KW-1185">Reference proteome</keyword>
<organism evidence="1 2">
    <name type="scientific">Paraburkholderia dipogonis</name>
    <dbReference type="NCBI Taxonomy" id="1211383"/>
    <lineage>
        <taxon>Bacteria</taxon>
        <taxon>Pseudomonadati</taxon>
        <taxon>Pseudomonadota</taxon>
        <taxon>Betaproteobacteria</taxon>
        <taxon>Burkholderiales</taxon>
        <taxon>Burkholderiaceae</taxon>
        <taxon>Paraburkholderia</taxon>
    </lineage>
</organism>
<sequence>MVEAIFDAAPDDYCPHIFVDDDAAIAGACTQVFPKKYTNV</sequence>
<dbReference type="EMBL" id="JAQQEZ010000078">
    <property type="protein sequence ID" value="MFM0008030.1"/>
    <property type="molecule type" value="Genomic_DNA"/>
</dbReference>
<gene>
    <name evidence="1" type="ORF">PQR57_44815</name>
</gene>
<dbReference type="InterPro" id="IPR023375">
    <property type="entry name" value="ADC_dom_sf"/>
</dbReference>
<proteinExistence type="predicted"/>
<dbReference type="Gene3D" id="2.40.400.10">
    <property type="entry name" value="Acetoacetate decarboxylase-like"/>
    <property type="match status" value="1"/>
</dbReference>
<dbReference type="Proteomes" id="UP001629230">
    <property type="component" value="Unassembled WGS sequence"/>
</dbReference>
<dbReference type="RefSeq" id="WP_408182884.1">
    <property type="nucleotide sequence ID" value="NZ_JAQQEZ010000078.1"/>
</dbReference>
<evidence type="ECO:0000313" key="2">
    <source>
        <dbReference type="Proteomes" id="UP001629230"/>
    </source>
</evidence>
<evidence type="ECO:0000313" key="1">
    <source>
        <dbReference type="EMBL" id="MFM0008030.1"/>
    </source>
</evidence>